<evidence type="ECO:0000313" key="2">
    <source>
        <dbReference type="EMBL" id="KOX70271.1"/>
    </source>
</evidence>
<accession>A0A0N0U3N9</accession>
<evidence type="ECO:0000256" key="1">
    <source>
        <dbReference type="SAM" id="MobiDB-lite"/>
    </source>
</evidence>
<dbReference type="Proteomes" id="UP000053105">
    <property type="component" value="Unassembled WGS sequence"/>
</dbReference>
<organism evidence="2 3">
    <name type="scientific">Melipona quadrifasciata</name>
    <dbReference type="NCBI Taxonomy" id="166423"/>
    <lineage>
        <taxon>Eukaryota</taxon>
        <taxon>Metazoa</taxon>
        <taxon>Ecdysozoa</taxon>
        <taxon>Arthropoda</taxon>
        <taxon>Hexapoda</taxon>
        <taxon>Insecta</taxon>
        <taxon>Pterygota</taxon>
        <taxon>Neoptera</taxon>
        <taxon>Endopterygota</taxon>
        <taxon>Hymenoptera</taxon>
        <taxon>Apocrita</taxon>
        <taxon>Aculeata</taxon>
        <taxon>Apoidea</taxon>
        <taxon>Anthophila</taxon>
        <taxon>Apidae</taxon>
        <taxon>Melipona</taxon>
    </lineage>
</organism>
<proteinExistence type="predicted"/>
<reference evidence="2 3" key="1">
    <citation type="submission" date="2015-07" db="EMBL/GenBank/DDBJ databases">
        <title>The genome of Melipona quadrifasciata.</title>
        <authorList>
            <person name="Pan H."/>
            <person name="Kapheim K."/>
        </authorList>
    </citation>
    <scope>NUCLEOTIDE SEQUENCE [LARGE SCALE GENOMIC DNA]</scope>
    <source>
        <strain evidence="2">0111107301</strain>
        <tissue evidence="2">Whole body</tissue>
    </source>
</reference>
<feature type="region of interest" description="Disordered" evidence="1">
    <location>
        <begin position="14"/>
        <end position="42"/>
    </location>
</feature>
<name>A0A0N0U3N9_9HYME</name>
<gene>
    <name evidence="2" type="ORF">WN51_05221</name>
</gene>
<sequence>MELYKVPFHKSCPEKRAPLQEGGGGKRKLLIDEKDEESGSQRRDHELLEALFRRRCMKIREKTCFHYSHTEINQLADPALTLNHEKMNSFKGIEKENENIVWKDLVGWFETNETLNPIAPLPSQKVWFFFAPMAERSEWSELRRKRKTEIKLWIIVIFRSSVGSDRDIRSEEYLPLEQKGTRSHRVRRQHRILVFHARLQLNNKIKTVKCGHKGIVIKNIKQEDYVKISRTEMEKSAMRNPFDGTKQEYECTIRFALDGSSGQLAGDYSADIARLIAYCDKNFNQGSIELCSSQFVVCVLLVEGPKITLAVMKKEVEIKAQKQSYTALVCKEICVKVSEGHPNFSSTPSVNRKRQFKGTLIHDSAKMADAPPRISINFQQKEKQKTARLVPQSSVFFSVVFVEFELISLMCLKPVWMRFLAISL</sequence>
<feature type="compositionally biased region" description="Basic and acidic residues" evidence="1">
    <location>
        <begin position="29"/>
        <end position="42"/>
    </location>
</feature>
<evidence type="ECO:0000313" key="3">
    <source>
        <dbReference type="Proteomes" id="UP000053105"/>
    </source>
</evidence>
<dbReference type="EMBL" id="KQ435867">
    <property type="protein sequence ID" value="KOX70271.1"/>
    <property type="molecule type" value="Genomic_DNA"/>
</dbReference>
<keyword evidence="3" id="KW-1185">Reference proteome</keyword>
<dbReference type="AlphaFoldDB" id="A0A0N0U3N9"/>
<protein>
    <submittedName>
        <fullName evidence="2">Uncharacterized protein</fullName>
    </submittedName>
</protein>